<evidence type="ECO:0000256" key="12">
    <source>
        <dbReference type="ARBA" id="ARBA00023304"/>
    </source>
</evidence>
<evidence type="ECO:0000256" key="6">
    <source>
        <dbReference type="ARBA" id="ARBA00022485"/>
    </source>
</evidence>
<comment type="subunit">
    <text evidence="4 13">Heterodimer of LeuC and LeuD.</text>
</comment>
<evidence type="ECO:0000256" key="5">
    <source>
        <dbReference type="ARBA" id="ARBA00022430"/>
    </source>
</evidence>
<dbReference type="InterPro" id="IPR050067">
    <property type="entry name" value="IPM_dehydratase_rel_enz"/>
</dbReference>
<dbReference type="GO" id="GO:0046872">
    <property type="term" value="F:metal ion binding"/>
    <property type="evidence" value="ECO:0007669"/>
    <property type="project" value="UniProtKB-KW"/>
</dbReference>
<dbReference type="NCBIfam" id="NF009116">
    <property type="entry name" value="PRK12466.1"/>
    <property type="match status" value="1"/>
</dbReference>
<dbReference type="SUPFAM" id="SSF53732">
    <property type="entry name" value="Aconitase iron-sulfur domain"/>
    <property type="match status" value="1"/>
</dbReference>
<dbReference type="NCBIfam" id="NF004016">
    <property type="entry name" value="PRK05478.1"/>
    <property type="match status" value="1"/>
</dbReference>
<dbReference type="Proteomes" id="UP000031521">
    <property type="component" value="Chromosome"/>
</dbReference>
<proteinExistence type="inferred from homology"/>
<feature type="binding site" evidence="13">
    <location>
        <position position="410"/>
    </location>
    <ligand>
        <name>[4Fe-4S] cluster</name>
        <dbReference type="ChEBI" id="CHEBI:49883"/>
    </ligand>
</feature>
<dbReference type="RefSeq" id="WP_043867962.1">
    <property type="nucleotide sequence ID" value="NZ_CP004393.1"/>
</dbReference>
<dbReference type="GO" id="GO:0009098">
    <property type="term" value="P:L-leucine biosynthetic process"/>
    <property type="evidence" value="ECO:0007669"/>
    <property type="project" value="UniProtKB-UniRule"/>
</dbReference>
<accession>A0A0B5DX31</accession>
<feature type="binding site" evidence="13">
    <location>
        <position position="413"/>
    </location>
    <ligand>
        <name>[4Fe-4S] cluster</name>
        <dbReference type="ChEBI" id="CHEBI:49883"/>
    </ligand>
</feature>
<comment type="catalytic activity">
    <reaction evidence="1 13">
        <text>(2R,3S)-3-isopropylmalate = (2S)-2-isopropylmalate</text>
        <dbReference type="Rhea" id="RHEA:32287"/>
        <dbReference type="ChEBI" id="CHEBI:1178"/>
        <dbReference type="ChEBI" id="CHEBI:35121"/>
        <dbReference type="EC" id="4.2.1.33"/>
    </reaction>
</comment>
<dbReference type="Gene3D" id="3.30.499.10">
    <property type="entry name" value="Aconitase, domain 3"/>
    <property type="match status" value="2"/>
</dbReference>
<evidence type="ECO:0000256" key="9">
    <source>
        <dbReference type="ARBA" id="ARBA00023004"/>
    </source>
</evidence>
<dbReference type="InterPro" id="IPR015931">
    <property type="entry name" value="Acnase/IPM_dHydase_lsu_aba_1/3"/>
</dbReference>
<keyword evidence="11 13" id="KW-0456">Lyase</keyword>
<keyword evidence="7 13" id="KW-0028">Amino-acid biosynthesis</keyword>
<dbReference type="HAMAP" id="MF_01026">
    <property type="entry name" value="LeuC_type1"/>
    <property type="match status" value="1"/>
</dbReference>
<dbReference type="PROSITE" id="PS00450">
    <property type="entry name" value="ACONITASE_1"/>
    <property type="match status" value="1"/>
</dbReference>
<dbReference type="FunFam" id="3.30.499.10:FF:000007">
    <property type="entry name" value="3-isopropylmalate dehydratase large subunit"/>
    <property type="match status" value="1"/>
</dbReference>
<name>A0A0B5DX31_9RHOB</name>
<comment type="similarity">
    <text evidence="13">Belongs to the aconitase/IPM isomerase family. LeuC type 1 subfamily.</text>
</comment>
<evidence type="ECO:0000256" key="2">
    <source>
        <dbReference type="ARBA" id="ARBA00002695"/>
    </source>
</evidence>
<evidence type="ECO:0000256" key="7">
    <source>
        <dbReference type="ARBA" id="ARBA00022605"/>
    </source>
</evidence>
<dbReference type="GO" id="GO:0003861">
    <property type="term" value="F:3-isopropylmalate dehydratase activity"/>
    <property type="evidence" value="ECO:0007669"/>
    <property type="project" value="UniProtKB-UniRule"/>
</dbReference>
<dbReference type="Pfam" id="PF00330">
    <property type="entry name" value="Aconitase"/>
    <property type="match status" value="1"/>
</dbReference>
<dbReference type="InterPro" id="IPR004430">
    <property type="entry name" value="3-IsopropMal_deHydase_lsu"/>
</dbReference>
<dbReference type="PRINTS" id="PR00415">
    <property type="entry name" value="ACONITASE"/>
</dbReference>
<feature type="binding site" evidence="13">
    <location>
        <position position="350"/>
    </location>
    <ligand>
        <name>[4Fe-4S] cluster</name>
        <dbReference type="ChEBI" id="CHEBI:49883"/>
    </ligand>
</feature>
<dbReference type="UniPathway" id="UPA00048">
    <property type="reaction ID" value="UER00071"/>
</dbReference>
<dbReference type="GO" id="GO:0016853">
    <property type="term" value="F:isomerase activity"/>
    <property type="evidence" value="ECO:0007669"/>
    <property type="project" value="UniProtKB-KW"/>
</dbReference>
<evidence type="ECO:0000313" key="15">
    <source>
        <dbReference type="EMBL" id="AJE44777.1"/>
    </source>
</evidence>
<evidence type="ECO:0000256" key="13">
    <source>
        <dbReference type="HAMAP-Rule" id="MF_01026"/>
    </source>
</evidence>
<dbReference type="PANTHER" id="PTHR43822">
    <property type="entry name" value="HOMOACONITASE, MITOCHONDRIAL-RELATED"/>
    <property type="match status" value="1"/>
</dbReference>
<dbReference type="HOGENOM" id="CLU_006714_3_4_5"/>
<feature type="domain" description="Aconitase/3-isopropylmalate dehydratase large subunit alpha/beta/alpha" evidence="14">
    <location>
        <begin position="9"/>
        <end position="460"/>
    </location>
</feature>
<dbReference type="EMBL" id="CP004393">
    <property type="protein sequence ID" value="AJE44777.1"/>
    <property type="molecule type" value="Genomic_DNA"/>
</dbReference>
<comment type="pathway">
    <text evidence="3 13">Amino-acid biosynthesis; L-leucine biosynthesis; L-leucine from 3-methyl-2-oxobutanoate: step 2/4.</text>
</comment>
<keyword evidence="15" id="KW-0413">Isomerase</keyword>
<keyword evidence="5 13" id="KW-0432">Leucine biosynthesis</keyword>
<comment type="cofactor">
    <cofactor evidence="13">
        <name>[4Fe-4S] cluster</name>
        <dbReference type="ChEBI" id="CHEBI:49883"/>
    </cofactor>
    <text evidence="13">Binds 1 [4Fe-4S] cluster per subunit.</text>
</comment>
<evidence type="ECO:0000256" key="1">
    <source>
        <dbReference type="ARBA" id="ARBA00000491"/>
    </source>
</evidence>
<evidence type="ECO:0000313" key="16">
    <source>
        <dbReference type="Proteomes" id="UP000031521"/>
    </source>
</evidence>
<evidence type="ECO:0000256" key="4">
    <source>
        <dbReference type="ARBA" id="ARBA00011271"/>
    </source>
</evidence>
<dbReference type="EC" id="4.2.1.33" evidence="13"/>
<evidence type="ECO:0000256" key="10">
    <source>
        <dbReference type="ARBA" id="ARBA00023014"/>
    </source>
</evidence>
<evidence type="ECO:0000259" key="14">
    <source>
        <dbReference type="Pfam" id="PF00330"/>
    </source>
</evidence>
<dbReference type="InterPro" id="IPR001030">
    <property type="entry name" value="Acoase/IPM_deHydtase_lsu_aba"/>
</dbReference>
<protein>
    <recommendedName>
        <fullName evidence="13">3-isopropylmalate dehydratase large subunit</fullName>
        <ecNumber evidence="13">4.2.1.33</ecNumber>
    </recommendedName>
    <alternativeName>
        <fullName evidence="13">Alpha-IPM isomerase</fullName>
        <shortName evidence="13">IPMI</shortName>
    </alternativeName>
    <alternativeName>
        <fullName evidence="13">Isopropylmalate isomerase</fullName>
    </alternativeName>
</protein>
<dbReference type="NCBIfam" id="TIGR00170">
    <property type="entry name" value="leuC"/>
    <property type="match status" value="1"/>
</dbReference>
<gene>
    <name evidence="13" type="primary">leuC</name>
    <name evidence="15" type="ORF">P73_0062</name>
</gene>
<keyword evidence="6 13" id="KW-0004">4Fe-4S</keyword>
<dbReference type="CDD" id="cd01583">
    <property type="entry name" value="IPMI"/>
    <property type="match status" value="1"/>
</dbReference>
<dbReference type="KEGG" id="cid:P73_0062"/>
<evidence type="ECO:0000256" key="8">
    <source>
        <dbReference type="ARBA" id="ARBA00022723"/>
    </source>
</evidence>
<dbReference type="PANTHER" id="PTHR43822:SF9">
    <property type="entry name" value="3-ISOPROPYLMALATE DEHYDRATASE"/>
    <property type="match status" value="1"/>
</dbReference>
<comment type="function">
    <text evidence="2 13">Catalyzes the isomerization between 2-isopropylmalate and 3-isopropylmalate, via the formation of 2-isopropylmaleate.</text>
</comment>
<dbReference type="InterPro" id="IPR018136">
    <property type="entry name" value="Aconitase_4Fe-4S_BS"/>
</dbReference>
<dbReference type="FunFam" id="3.30.499.10:FF:000006">
    <property type="entry name" value="3-isopropylmalate dehydratase large subunit"/>
    <property type="match status" value="1"/>
</dbReference>
<keyword evidence="9 13" id="KW-0408">Iron</keyword>
<dbReference type="OrthoDB" id="9802769at2"/>
<evidence type="ECO:0000256" key="3">
    <source>
        <dbReference type="ARBA" id="ARBA00004729"/>
    </source>
</evidence>
<dbReference type="GO" id="GO:0051539">
    <property type="term" value="F:4 iron, 4 sulfur cluster binding"/>
    <property type="evidence" value="ECO:0007669"/>
    <property type="project" value="UniProtKB-KW"/>
</dbReference>
<dbReference type="InterPro" id="IPR036008">
    <property type="entry name" value="Aconitase_4Fe-4S_dom"/>
</dbReference>
<organism evidence="15 16">
    <name type="scientific">Celeribacter indicus</name>
    <dbReference type="NCBI Taxonomy" id="1208324"/>
    <lineage>
        <taxon>Bacteria</taxon>
        <taxon>Pseudomonadati</taxon>
        <taxon>Pseudomonadota</taxon>
        <taxon>Alphaproteobacteria</taxon>
        <taxon>Rhodobacterales</taxon>
        <taxon>Roseobacteraceae</taxon>
        <taxon>Celeribacter</taxon>
    </lineage>
</organism>
<keyword evidence="10 13" id="KW-0411">Iron-sulfur</keyword>
<keyword evidence="12 13" id="KW-0100">Branched-chain amino acid biosynthesis</keyword>
<keyword evidence="16" id="KW-1185">Reference proteome</keyword>
<dbReference type="PROSITE" id="PS01244">
    <property type="entry name" value="ACONITASE_2"/>
    <property type="match status" value="1"/>
</dbReference>
<evidence type="ECO:0000256" key="11">
    <source>
        <dbReference type="ARBA" id="ARBA00023239"/>
    </source>
</evidence>
<sequence>MTAPKTLYDKIWDAHVVHEQEDGTCLLYIDRHLVHEVTSAQAFEGLRMAGRKARAPKKTITVPDHNVPTTTDRINGVIENEDSRIQLEVLEKNAKDFDLVYYPVDDIRQGIVHIIGPEQGWTLPGMTVVCGDSHTATHGAFGALAHGIGTSEVEHVLATQTLIQKKSKNMKVEITGKLRPGVTAKDVTLSVIRATGTAGGTGHVIEYCGDVIRDMSMEGRMTVCNMAIEGGARAGLVAPDETTFEYVKGRPHTPKGAQWETALAWWKTLYTDEGAQYDKVVTIRGEDIEPVVTWGTSPEDVLPITGTVPAPEDFKGGKVEAVKRSLSYMGLTPGMKLTDIEIDTVFIGSCTNGRIEDLRAAAEILKGRKIKDGIRAMVVPGSGLVRAQAEEEGIAQIFIDAGFEWRMAGCSMCLAMNPDQLAPEERCASTSNRNFEGRQGYKGRTHLVSPAMAAAAAVTGRLTDVRELMTEDA</sequence>
<dbReference type="InterPro" id="IPR033941">
    <property type="entry name" value="IPMI_cat"/>
</dbReference>
<dbReference type="STRING" id="1208324.P73_0062"/>
<reference evidence="15 16" key="1">
    <citation type="journal article" date="2014" name="Int. J. Syst. Evol. Microbiol.">
        <title>Celeribacter indicus sp. nov., a polycyclic aromatic hydrocarbon-degrading bacterium from deep-sea sediment and reclassification of Huaishuia halophila as Celeribacter halophilus comb. nov.</title>
        <authorList>
            <person name="Lai Q."/>
            <person name="Cao J."/>
            <person name="Yuan J."/>
            <person name="Li F."/>
            <person name="Shao Z."/>
        </authorList>
    </citation>
    <scope>NUCLEOTIDE SEQUENCE [LARGE SCALE GENOMIC DNA]</scope>
    <source>
        <strain evidence="15">P73</strain>
    </source>
</reference>
<keyword evidence="8 13" id="KW-0479">Metal-binding</keyword>
<dbReference type="AlphaFoldDB" id="A0A0B5DX31"/>